<name>A0A1B2I2J9_9BACT</name>
<organism evidence="2 3">
    <name type="scientific">Cloacibacillus porcorum</name>
    <dbReference type="NCBI Taxonomy" id="1197717"/>
    <lineage>
        <taxon>Bacteria</taxon>
        <taxon>Thermotogati</taxon>
        <taxon>Synergistota</taxon>
        <taxon>Synergistia</taxon>
        <taxon>Synergistales</taxon>
        <taxon>Synergistaceae</taxon>
        <taxon>Cloacibacillus</taxon>
    </lineage>
</organism>
<feature type="domain" description="Pyruvate carboxyltransferase" evidence="1">
    <location>
        <begin position="61"/>
        <end position="321"/>
    </location>
</feature>
<dbReference type="Pfam" id="PF00682">
    <property type="entry name" value="HMGL-like"/>
    <property type="match status" value="1"/>
</dbReference>
<sequence>MSEIEIKKEIKDCNGKVIATKITTGAASAAPASEPAAKAELITVTENKKTEAPAAKAKPRVGIMETAFRDAHQSIMATRLRTDDMLPICEAMDEVGYHSIEMWGGATFDSAMRFLNEDPWDRLRQIKKRLKKTKTQMLLRGQNIVGYRHYSDEVVREFVKRAIGNGIDIIRVFDALNDLRNMSIAAEAVKKEGGELQMTISYTISPVHTLDLFAKQARDMADMGADSICIKDMAGLLSPVAASALVKAIKKKVNLPVQIHSHYTSGMAAMSYMAALEAGADVVDCAISPFAMGTSQPATETMVAALAGGPLDTGLSLEKLLPVAKHYQMLHEKYKDLIMGVSGVNVNILLYQIPGGMYSNLQSQLKEGGCLEKFKEVMEEVPRVRKEMGYPPLVTPTSQIVGTQAAMNVISGQRWKMVPNEVRQYFRGYYGKTPAPVDPEIQKLVLGDEEPITCRPGEKIAPELEQAKKEIGVWCTQPEDLLSYILFPQVAKDFLPNKFAKETLVNIGQEPQDDPEAYAV</sequence>
<dbReference type="GO" id="GO:0004736">
    <property type="term" value="F:pyruvate carboxylase activity"/>
    <property type="evidence" value="ECO:0007669"/>
    <property type="project" value="TreeGrafter"/>
</dbReference>
<accession>A0A1B2I2J9</accession>
<dbReference type="SUPFAM" id="SSF51569">
    <property type="entry name" value="Aldolase"/>
    <property type="match status" value="1"/>
</dbReference>
<dbReference type="GO" id="GO:0006094">
    <property type="term" value="P:gluconeogenesis"/>
    <property type="evidence" value="ECO:0007669"/>
    <property type="project" value="TreeGrafter"/>
</dbReference>
<dbReference type="KEGG" id="cpor:BED41_03215"/>
<dbReference type="PANTHER" id="PTHR43778">
    <property type="entry name" value="PYRUVATE CARBOXYLASE"/>
    <property type="match status" value="1"/>
</dbReference>
<proteinExistence type="predicted"/>
<dbReference type="InterPro" id="IPR013785">
    <property type="entry name" value="Aldolase_TIM"/>
</dbReference>
<dbReference type="EMBL" id="CP016757">
    <property type="protein sequence ID" value="ANZ44183.1"/>
    <property type="molecule type" value="Genomic_DNA"/>
</dbReference>
<evidence type="ECO:0000259" key="1">
    <source>
        <dbReference type="PROSITE" id="PS50991"/>
    </source>
</evidence>
<dbReference type="GO" id="GO:0005737">
    <property type="term" value="C:cytoplasm"/>
    <property type="evidence" value="ECO:0007669"/>
    <property type="project" value="TreeGrafter"/>
</dbReference>
<gene>
    <name evidence="2" type="ORF">BED41_03215</name>
</gene>
<dbReference type="InterPro" id="IPR000891">
    <property type="entry name" value="PYR_CT"/>
</dbReference>
<dbReference type="CDD" id="cd07937">
    <property type="entry name" value="DRE_TIM_PC_TC_5S"/>
    <property type="match status" value="1"/>
</dbReference>
<dbReference type="GeneID" id="83056864"/>
<dbReference type="Proteomes" id="UP000093044">
    <property type="component" value="Chromosome"/>
</dbReference>
<dbReference type="Pfam" id="PF02436">
    <property type="entry name" value="PYC_OADA"/>
    <property type="match status" value="1"/>
</dbReference>
<dbReference type="STRING" id="1197717.BED41_03215"/>
<protein>
    <submittedName>
        <fullName evidence="2">Oxaloacetate decarboxylase</fullName>
    </submittedName>
</protein>
<dbReference type="PANTHER" id="PTHR43778:SF2">
    <property type="entry name" value="PYRUVATE CARBOXYLASE, MITOCHONDRIAL"/>
    <property type="match status" value="1"/>
</dbReference>
<dbReference type="SUPFAM" id="SSF89000">
    <property type="entry name" value="post-HMGL domain-like"/>
    <property type="match status" value="1"/>
</dbReference>
<evidence type="ECO:0000313" key="2">
    <source>
        <dbReference type="EMBL" id="ANZ44183.1"/>
    </source>
</evidence>
<dbReference type="OrthoDB" id="9807469at2"/>
<dbReference type="RefSeq" id="WP_066743039.1">
    <property type="nucleotide sequence ID" value="NZ_CAUFKJ010000021.1"/>
</dbReference>
<keyword evidence="3" id="KW-1185">Reference proteome</keyword>
<dbReference type="InterPro" id="IPR055268">
    <property type="entry name" value="PCB-like"/>
</dbReference>
<dbReference type="AlphaFoldDB" id="A0A1B2I2J9"/>
<dbReference type="Gene3D" id="3.20.20.70">
    <property type="entry name" value="Aldolase class I"/>
    <property type="match status" value="1"/>
</dbReference>
<dbReference type="PROSITE" id="PS50991">
    <property type="entry name" value="PYR_CT"/>
    <property type="match status" value="1"/>
</dbReference>
<evidence type="ECO:0000313" key="3">
    <source>
        <dbReference type="Proteomes" id="UP000093044"/>
    </source>
</evidence>
<reference evidence="2" key="1">
    <citation type="submission" date="2016-08" db="EMBL/GenBank/DDBJ databases">
        <title>Complete genome of Cloacibacillus porcorum.</title>
        <authorList>
            <person name="Looft T."/>
            <person name="Bayles D.O."/>
            <person name="Alt D.P."/>
        </authorList>
    </citation>
    <scope>NUCLEOTIDE SEQUENCE [LARGE SCALE GENOMIC DNA]</scope>
    <source>
        <strain evidence="2">CL-84</strain>
    </source>
</reference>
<dbReference type="NCBIfam" id="NF006761">
    <property type="entry name" value="PRK09282.1"/>
    <property type="match status" value="1"/>
</dbReference>
<dbReference type="InterPro" id="IPR003379">
    <property type="entry name" value="Carboxylase_cons_dom"/>
</dbReference>